<comment type="caution">
    <text evidence="1">The sequence shown here is derived from an EMBL/GenBank/DDBJ whole genome shotgun (WGS) entry which is preliminary data.</text>
</comment>
<protein>
    <submittedName>
        <fullName evidence="1">Uncharacterized protein</fullName>
    </submittedName>
</protein>
<dbReference type="Gramene" id="mRNA:HanXRQr2_Chr11g0515081">
    <property type="protein sequence ID" value="mRNA:HanXRQr2_Chr11g0515081"/>
    <property type="gene ID" value="HanXRQr2_Chr11g0515081"/>
</dbReference>
<reference evidence="1" key="2">
    <citation type="submission" date="2020-06" db="EMBL/GenBank/DDBJ databases">
        <title>Helianthus annuus Genome sequencing and assembly Release 2.</title>
        <authorList>
            <person name="Gouzy J."/>
            <person name="Langlade N."/>
            <person name="Munos S."/>
        </authorList>
    </citation>
    <scope>NUCLEOTIDE SEQUENCE</scope>
    <source>
        <tissue evidence="1">Leaves</tissue>
    </source>
</reference>
<dbReference type="Proteomes" id="UP000215914">
    <property type="component" value="Unassembled WGS sequence"/>
</dbReference>
<gene>
    <name evidence="2" type="ORF">HanXRQr2_Chr04g0163341</name>
    <name evidence="1" type="ORF">HanXRQr2_Chr11g0515081</name>
</gene>
<organism evidence="1 3">
    <name type="scientific">Helianthus annuus</name>
    <name type="common">Common sunflower</name>
    <dbReference type="NCBI Taxonomy" id="4232"/>
    <lineage>
        <taxon>Eukaryota</taxon>
        <taxon>Viridiplantae</taxon>
        <taxon>Streptophyta</taxon>
        <taxon>Embryophyta</taxon>
        <taxon>Tracheophyta</taxon>
        <taxon>Spermatophyta</taxon>
        <taxon>Magnoliopsida</taxon>
        <taxon>eudicotyledons</taxon>
        <taxon>Gunneridae</taxon>
        <taxon>Pentapetalae</taxon>
        <taxon>asterids</taxon>
        <taxon>campanulids</taxon>
        <taxon>Asterales</taxon>
        <taxon>Asteraceae</taxon>
        <taxon>Asteroideae</taxon>
        <taxon>Heliantheae alliance</taxon>
        <taxon>Heliantheae</taxon>
        <taxon>Helianthus</taxon>
    </lineage>
</organism>
<reference evidence="1" key="1">
    <citation type="journal article" date="2017" name="Nature">
        <title>The sunflower genome provides insights into oil metabolism, flowering and Asterid evolution.</title>
        <authorList>
            <person name="Badouin H."/>
            <person name="Gouzy J."/>
            <person name="Grassa C.J."/>
            <person name="Murat F."/>
            <person name="Staton S.E."/>
            <person name="Cottret L."/>
            <person name="Lelandais-Briere C."/>
            <person name="Owens G.L."/>
            <person name="Carrere S."/>
            <person name="Mayjonade B."/>
            <person name="Legrand L."/>
            <person name="Gill N."/>
            <person name="Kane N.C."/>
            <person name="Bowers J.E."/>
            <person name="Hubner S."/>
            <person name="Bellec A."/>
            <person name="Berard A."/>
            <person name="Berges H."/>
            <person name="Blanchet N."/>
            <person name="Boniface M.C."/>
            <person name="Brunel D."/>
            <person name="Catrice O."/>
            <person name="Chaidir N."/>
            <person name="Claudel C."/>
            <person name="Donnadieu C."/>
            <person name="Faraut T."/>
            <person name="Fievet G."/>
            <person name="Helmstetter N."/>
            <person name="King M."/>
            <person name="Knapp S.J."/>
            <person name="Lai Z."/>
            <person name="Le Paslier M.C."/>
            <person name="Lippi Y."/>
            <person name="Lorenzon L."/>
            <person name="Mandel J.R."/>
            <person name="Marage G."/>
            <person name="Marchand G."/>
            <person name="Marquand E."/>
            <person name="Bret-Mestries E."/>
            <person name="Morien E."/>
            <person name="Nambeesan S."/>
            <person name="Nguyen T."/>
            <person name="Pegot-Espagnet P."/>
            <person name="Pouilly N."/>
            <person name="Raftis F."/>
            <person name="Sallet E."/>
            <person name="Schiex T."/>
            <person name="Thomas J."/>
            <person name="Vandecasteele C."/>
            <person name="Vares D."/>
            <person name="Vear F."/>
            <person name="Vautrin S."/>
            <person name="Crespi M."/>
            <person name="Mangin B."/>
            <person name="Burke J.M."/>
            <person name="Salse J."/>
            <person name="Munos S."/>
            <person name="Vincourt P."/>
            <person name="Rieseberg L.H."/>
            <person name="Langlade N.B."/>
        </authorList>
    </citation>
    <scope>NUCLEOTIDE SEQUENCE</scope>
    <source>
        <tissue evidence="1">Leaves</tissue>
    </source>
</reference>
<dbReference type="AlphaFoldDB" id="A0A9K3HTN7"/>
<sequence>MEKMAHGTLITVSFVLLDYSPSSLVRYFREFLYATNVDVDDAWNLVGCLDTHLKKFVFILYYFITHVVVFCFKTL</sequence>
<dbReference type="EMBL" id="MNCJ02000319">
    <property type="protein sequence ID" value="KAF5809939.1"/>
    <property type="molecule type" value="Genomic_DNA"/>
</dbReference>
<dbReference type="Gramene" id="mRNA:HanXRQr2_Chr04g0163341">
    <property type="protein sequence ID" value="mRNA:HanXRQr2_Chr04g0163341"/>
    <property type="gene ID" value="HanXRQr2_Chr04g0163341"/>
</dbReference>
<keyword evidence="3" id="KW-1185">Reference proteome</keyword>
<proteinExistence type="predicted"/>
<dbReference type="EMBL" id="MNCJ02000326">
    <property type="protein sequence ID" value="KAF5784051.1"/>
    <property type="molecule type" value="Genomic_DNA"/>
</dbReference>
<name>A0A9K3HTN7_HELAN</name>
<accession>A0A9K3HTN7</accession>
<evidence type="ECO:0000313" key="3">
    <source>
        <dbReference type="Proteomes" id="UP000215914"/>
    </source>
</evidence>
<evidence type="ECO:0000313" key="2">
    <source>
        <dbReference type="EMBL" id="KAF5809939.1"/>
    </source>
</evidence>
<evidence type="ECO:0000313" key="1">
    <source>
        <dbReference type="EMBL" id="KAF5784051.1"/>
    </source>
</evidence>